<dbReference type="EMBL" id="OV725081">
    <property type="protein sequence ID" value="CAH1402924.1"/>
    <property type="molecule type" value="Genomic_DNA"/>
</dbReference>
<feature type="compositionally biased region" description="Basic and acidic residues" evidence="1">
    <location>
        <begin position="13"/>
        <end position="30"/>
    </location>
</feature>
<feature type="region of interest" description="Disordered" evidence="1">
    <location>
        <begin position="1"/>
        <end position="30"/>
    </location>
</feature>
<gene>
    <name evidence="2" type="ORF">NEZAVI_LOCUS11628</name>
</gene>
<protein>
    <submittedName>
        <fullName evidence="2">Uncharacterized protein</fullName>
    </submittedName>
</protein>
<evidence type="ECO:0000313" key="3">
    <source>
        <dbReference type="Proteomes" id="UP001152798"/>
    </source>
</evidence>
<evidence type="ECO:0000256" key="1">
    <source>
        <dbReference type="SAM" id="MobiDB-lite"/>
    </source>
</evidence>
<name>A0A9P0MS31_NEZVI</name>
<organism evidence="2 3">
    <name type="scientific">Nezara viridula</name>
    <name type="common">Southern green stink bug</name>
    <name type="synonym">Cimex viridulus</name>
    <dbReference type="NCBI Taxonomy" id="85310"/>
    <lineage>
        <taxon>Eukaryota</taxon>
        <taxon>Metazoa</taxon>
        <taxon>Ecdysozoa</taxon>
        <taxon>Arthropoda</taxon>
        <taxon>Hexapoda</taxon>
        <taxon>Insecta</taxon>
        <taxon>Pterygota</taxon>
        <taxon>Neoptera</taxon>
        <taxon>Paraneoptera</taxon>
        <taxon>Hemiptera</taxon>
        <taxon>Heteroptera</taxon>
        <taxon>Panheteroptera</taxon>
        <taxon>Pentatomomorpha</taxon>
        <taxon>Pentatomoidea</taxon>
        <taxon>Pentatomidae</taxon>
        <taxon>Pentatominae</taxon>
        <taxon>Nezara</taxon>
    </lineage>
</organism>
<proteinExistence type="predicted"/>
<accession>A0A9P0MS31</accession>
<reference evidence="2" key="1">
    <citation type="submission" date="2022-01" db="EMBL/GenBank/DDBJ databases">
        <authorList>
            <person name="King R."/>
        </authorList>
    </citation>
    <scope>NUCLEOTIDE SEQUENCE</scope>
</reference>
<sequence>MAEKLQGLPTRSKWRECGQRTDQEKYGKKELKKPLTGEEWTGVGEDSWPRIEILGSSSIRRNLTQR</sequence>
<dbReference type="AlphaFoldDB" id="A0A9P0MS31"/>
<keyword evidence="3" id="KW-1185">Reference proteome</keyword>
<evidence type="ECO:0000313" key="2">
    <source>
        <dbReference type="EMBL" id="CAH1402924.1"/>
    </source>
</evidence>
<dbReference type="Proteomes" id="UP001152798">
    <property type="component" value="Chromosome 5"/>
</dbReference>